<organism evidence="3 4">
    <name type="scientific">Limnohabitans radicicola</name>
    <dbReference type="NCBI Taxonomy" id="2771427"/>
    <lineage>
        <taxon>Bacteria</taxon>
        <taxon>Pseudomonadati</taxon>
        <taxon>Pseudomonadota</taxon>
        <taxon>Betaproteobacteria</taxon>
        <taxon>Burkholderiales</taxon>
        <taxon>Comamonadaceae</taxon>
        <taxon>Limnohabitans</taxon>
    </lineage>
</organism>
<dbReference type="Proteomes" id="UP000647424">
    <property type="component" value="Unassembled WGS sequence"/>
</dbReference>
<name>A0A927IN91_9BURK</name>
<dbReference type="AlphaFoldDB" id="A0A927IN91"/>
<dbReference type="GO" id="GO:0003887">
    <property type="term" value="F:DNA-directed DNA polymerase activity"/>
    <property type="evidence" value="ECO:0007669"/>
    <property type="project" value="InterPro"/>
</dbReference>
<dbReference type="InterPro" id="IPR036388">
    <property type="entry name" value="WH-like_DNA-bd_sf"/>
</dbReference>
<dbReference type="Pfam" id="PF21205">
    <property type="entry name" value="Rep3_C"/>
    <property type="match status" value="1"/>
</dbReference>
<sequence length="419" mass="48264">MPQSERAKRLALPSRETVKKHVAAIHTNGALSLLERKMGNIILLNAYDSLLTTRTHKIPVKLLCAMMGWDESHNTDRLKDALRALATTPIEFNLMEDGKESWQITTMLSFGKIKDGICTYRYDEALAEKLYDPEVYATINIGVQRQFDSGYALTLYENCVRYKAIGTTGVWSIERFRALMGATASMYSEFKYLKRDVIVKPIDQINRVSDIHLTFEPQKSGRNVTGVKFLIKESEQQTLLSPAATDEYAEIRKNLTYQRLMEHGIGDRLALLWVMQEEDRVKAVIDYVEERDKKRQIKGSTAGYIRKLIEDKAEVGKSTYEEKKQEVVQTELQVRQQAELEKQQKLERDKQERETVWLDFMSWPESERTAFVEQKLASIGMAMQAYRTRGIESPIVKGNLIGHLRERLRGQERDGSNLQ</sequence>
<evidence type="ECO:0000259" key="2">
    <source>
        <dbReference type="Pfam" id="PF01051"/>
    </source>
</evidence>
<proteinExistence type="inferred from homology"/>
<gene>
    <name evidence="3" type="ORF">IC609_15620</name>
</gene>
<dbReference type="InterPro" id="IPR000525">
    <property type="entry name" value="Initiator_Rep_WH1"/>
</dbReference>
<dbReference type="SUPFAM" id="SSF46785">
    <property type="entry name" value="Winged helix' DNA-binding domain"/>
    <property type="match status" value="2"/>
</dbReference>
<evidence type="ECO:0000313" key="3">
    <source>
        <dbReference type="EMBL" id="MBD8051965.1"/>
    </source>
</evidence>
<dbReference type="EMBL" id="JACYFT010000006">
    <property type="protein sequence ID" value="MBD8051965.1"/>
    <property type="molecule type" value="Genomic_DNA"/>
</dbReference>
<protein>
    <submittedName>
        <fullName evidence="3">Replication initiation protein</fullName>
    </submittedName>
</protein>
<dbReference type="Pfam" id="PF01051">
    <property type="entry name" value="Rep3_N"/>
    <property type="match status" value="1"/>
</dbReference>
<accession>A0A927IN91</accession>
<evidence type="ECO:0000313" key="4">
    <source>
        <dbReference type="Proteomes" id="UP000647424"/>
    </source>
</evidence>
<dbReference type="GO" id="GO:0006270">
    <property type="term" value="P:DNA replication initiation"/>
    <property type="evidence" value="ECO:0007669"/>
    <property type="project" value="InterPro"/>
</dbReference>
<feature type="domain" description="Initiator Rep protein WH1" evidence="2">
    <location>
        <begin position="17"/>
        <end position="159"/>
    </location>
</feature>
<dbReference type="InterPro" id="IPR036390">
    <property type="entry name" value="WH_DNA-bd_sf"/>
</dbReference>
<dbReference type="RefSeq" id="WP_191820457.1">
    <property type="nucleotide sequence ID" value="NZ_JACYFT010000006.1"/>
</dbReference>
<comment type="caution">
    <text evidence="3">The sequence shown here is derived from an EMBL/GenBank/DDBJ whole genome shotgun (WGS) entry which is preliminary data.</text>
</comment>
<keyword evidence="4" id="KW-1185">Reference proteome</keyword>
<dbReference type="Gene3D" id="1.10.10.10">
    <property type="entry name" value="Winged helix-like DNA-binding domain superfamily/Winged helix DNA-binding domain"/>
    <property type="match status" value="2"/>
</dbReference>
<reference evidence="3" key="1">
    <citation type="submission" date="2020-09" db="EMBL/GenBank/DDBJ databases">
        <title>Genome seq and assembly of Limnohabitants sp.</title>
        <authorList>
            <person name="Chhetri G."/>
        </authorList>
    </citation>
    <scope>NUCLEOTIDE SEQUENCE</scope>
    <source>
        <strain evidence="3">JUR4</strain>
    </source>
</reference>
<evidence type="ECO:0000256" key="1">
    <source>
        <dbReference type="ARBA" id="ARBA00038283"/>
    </source>
</evidence>
<comment type="similarity">
    <text evidence="1">Belongs to the initiator RepB protein family.</text>
</comment>